<organism evidence="8 9">
    <name type="scientific">Chitinophaga jiangningensis</name>
    <dbReference type="NCBI Taxonomy" id="1419482"/>
    <lineage>
        <taxon>Bacteria</taxon>
        <taxon>Pseudomonadati</taxon>
        <taxon>Bacteroidota</taxon>
        <taxon>Chitinophagia</taxon>
        <taxon>Chitinophagales</taxon>
        <taxon>Chitinophagaceae</taxon>
        <taxon>Chitinophaga</taxon>
    </lineage>
</organism>
<keyword evidence="4" id="KW-0472">Membrane</keyword>
<dbReference type="RefSeq" id="WP_073078792.1">
    <property type="nucleotide sequence ID" value="NZ_FRBL01000002.1"/>
</dbReference>
<keyword evidence="3" id="KW-0732">Signal</keyword>
<dbReference type="STRING" id="1419482.SAMN05444266_102162"/>
<comment type="subcellular location">
    <subcellularLocation>
        <location evidence="1">Cell outer membrane</location>
    </subcellularLocation>
</comment>
<dbReference type="EMBL" id="FRBL01000002">
    <property type="protein sequence ID" value="SHL13531.1"/>
    <property type="molecule type" value="Genomic_DNA"/>
</dbReference>
<name>A0A1M6Y5M8_9BACT</name>
<reference evidence="8 9" key="1">
    <citation type="submission" date="2016-11" db="EMBL/GenBank/DDBJ databases">
        <authorList>
            <person name="Jaros S."/>
            <person name="Januszkiewicz K."/>
            <person name="Wedrychowicz H."/>
        </authorList>
    </citation>
    <scope>NUCLEOTIDE SEQUENCE [LARGE SCALE GENOMIC DNA]</scope>
    <source>
        <strain evidence="8 9">DSM 27406</strain>
    </source>
</reference>
<dbReference type="InterPro" id="IPR012944">
    <property type="entry name" value="SusD_RagB_dom"/>
</dbReference>
<comment type="similarity">
    <text evidence="2">Belongs to the SusD family.</text>
</comment>
<dbReference type="InterPro" id="IPR011990">
    <property type="entry name" value="TPR-like_helical_dom_sf"/>
</dbReference>
<keyword evidence="5" id="KW-0998">Cell outer membrane</keyword>
<dbReference type="AlphaFoldDB" id="A0A1M6Y5M8"/>
<evidence type="ECO:0000313" key="9">
    <source>
        <dbReference type="Proteomes" id="UP000184420"/>
    </source>
</evidence>
<gene>
    <name evidence="8" type="ORF">SAMN05444266_102162</name>
</gene>
<proteinExistence type="inferred from homology"/>
<dbReference type="GO" id="GO:0009279">
    <property type="term" value="C:cell outer membrane"/>
    <property type="evidence" value="ECO:0007669"/>
    <property type="project" value="UniProtKB-SubCell"/>
</dbReference>
<evidence type="ECO:0000256" key="4">
    <source>
        <dbReference type="ARBA" id="ARBA00023136"/>
    </source>
</evidence>
<evidence type="ECO:0000256" key="3">
    <source>
        <dbReference type="ARBA" id="ARBA00022729"/>
    </source>
</evidence>
<evidence type="ECO:0000259" key="7">
    <source>
        <dbReference type="Pfam" id="PF14322"/>
    </source>
</evidence>
<dbReference type="Proteomes" id="UP000184420">
    <property type="component" value="Unassembled WGS sequence"/>
</dbReference>
<dbReference type="OrthoDB" id="5694214at2"/>
<feature type="domain" description="SusD-like N-terminal" evidence="7">
    <location>
        <begin position="21"/>
        <end position="234"/>
    </location>
</feature>
<dbReference type="Pfam" id="PF07980">
    <property type="entry name" value="SusD_RagB"/>
    <property type="match status" value="1"/>
</dbReference>
<feature type="domain" description="RagB/SusD" evidence="6">
    <location>
        <begin position="301"/>
        <end position="635"/>
    </location>
</feature>
<evidence type="ECO:0000313" key="8">
    <source>
        <dbReference type="EMBL" id="SHL13531.1"/>
    </source>
</evidence>
<dbReference type="Gene3D" id="1.25.40.390">
    <property type="match status" value="1"/>
</dbReference>
<evidence type="ECO:0000259" key="6">
    <source>
        <dbReference type="Pfam" id="PF07980"/>
    </source>
</evidence>
<evidence type="ECO:0000256" key="2">
    <source>
        <dbReference type="ARBA" id="ARBA00006275"/>
    </source>
</evidence>
<protein>
    <submittedName>
        <fullName evidence="8">Starch-binding associating with outer membrane</fullName>
    </submittedName>
</protein>
<accession>A0A1M6Y5M8</accession>
<dbReference type="InterPro" id="IPR033985">
    <property type="entry name" value="SusD-like_N"/>
</dbReference>
<keyword evidence="9" id="KW-1185">Reference proteome</keyword>
<dbReference type="Pfam" id="PF14322">
    <property type="entry name" value="SusD-like_3"/>
    <property type="match status" value="1"/>
</dbReference>
<sequence>MKRYIPIVLVLLAGSLDSCKKFLTEKQVSNLTQDYYNTEEGLNSLINGLYNISRLKNEWDASGARLVQAETDAYMSATNTYATMTAAIYGSNVATIASTNMYNFLGATNADNPPMGVYPHINNCNIALDIIDNQKPGKFGTDENYRKTKRGEILFLRAWAYYLVTNQLGDVPLTLTPKRADNGIYYYPKAKLEDIYKQIIGDMREAYANLPATVSEQGRVTKLAAGHFLAKLYLARAQAATFQNSGDNSLKMLYKGNVATDLDSVISITTDVINTAGGAAGLAQDYWTLFDPKVSETTPSKEVLWAAQFDVNTSLNGRFNNRSVNYHTGNYTDATGVTRAMAYGRPFGTFKPTDFGYDVFTDKVNDSRYYKTFQYEYICNAAGSWTWNANAAAWWNANKPAGEPAVVAGAPRATLGKRALIYLENQKSEALDSTMVMSQPYQFAVRWIRSAVTGRTYYRVNYNQNPIGLNTGSPAPYLSVKKFVDPLRGGSADESNFNSESGTRDAILMRLGETFLVRAEAYGRKGMYNDALADINVIRQRAAYKSGESRPQVLIQWEPAAAALTAGEKTTPYPANGASFNAIRATEEYFTPGTPQALAERYIPTATSKAELFVQFIYNEKTRELLGEGMLWEDMHNAGILYDRTVYLNQMASPLAGRWPVADNPVNGGGQDGNGKGQMKKEYTFRPWPSNYLLQLTDANGKPLDAAAMAAYQNPGY</sequence>
<dbReference type="SUPFAM" id="SSF48452">
    <property type="entry name" value="TPR-like"/>
    <property type="match status" value="1"/>
</dbReference>
<evidence type="ECO:0000256" key="1">
    <source>
        <dbReference type="ARBA" id="ARBA00004442"/>
    </source>
</evidence>
<evidence type="ECO:0000256" key="5">
    <source>
        <dbReference type="ARBA" id="ARBA00023237"/>
    </source>
</evidence>